<dbReference type="InterPro" id="IPR004360">
    <property type="entry name" value="Glyas_Fos-R_dOase_dom"/>
</dbReference>
<dbReference type="PANTHER" id="PTHR36503">
    <property type="entry name" value="BLR2520 PROTEIN"/>
    <property type="match status" value="1"/>
</dbReference>
<evidence type="ECO:0000313" key="3">
    <source>
        <dbReference type="Proteomes" id="UP000643165"/>
    </source>
</evidence>
<accession>A0ABQ4IZT7</accession>
<name>A0ABQ4IZT7_9ACTN</name>
<keyword evidence="3" id="KW-1185">Reference proteome</keyword>
<sequence>MHAAPVVVSLPIADRQVSHDFYRAALGLATVGEPAEDGLPEPLQFEVNAGLRLMLVPTGGFGWVLGGREVADSRHSECVLGLTVTGPDEVDALVERARAAGAEVVTESGQQPWGYAGTFADPDGHLWMVAVGQV</sequence>
<dbReference type="InterPro" id="IPR037523">
    <property type="entry name" value="VOC_core"/>
</dbReference>
<gene>
    <name evidence="2" type="ORF">Vlu01_40770</name>
</gene>
<dbReference type="EMBL" id="BOPB01000025">
    <property type="protein sequence ID" value="GIJ23453.1"/>
    <property type="molecule type" value="Genomic_DNA"/>
</dbReference>
<protein>
    <submittedName>
        <fullName evidence="2">Glyoxalase</fullName>
    </submittedName>
</protein>
<feature type="domain" description="VOC" evidence="1">
    <location>
        <begin position="2"/>
        <end position="132"/>
    </location>
</feature>
<dbReference type="PROSITE" id="PS51819">
    <property type="entry name" value="VOC"/>
    <property type="match status" value="1"/>
</dbReference>
<proteinExistence type="predicted"/>
<evidence type="ECO:0000313" key="2">
    <source>
        <dbReference type="EMBL" id="GIJ23453.1"/>
    </source>
</evidence>
<comment type="caution">
    <text evidence="2">The sequence shown here is derived from an EMBL/GenBank/DDBJ whole genome shotgun (WGS) entry which is preliminary data.</text>
</comment>
<dbReference type="Proteomes" id="UP000643165">
    <property type="component" value="Unassembled WGS sequence"/>
</dbReference>
<dbReference type="InterPro" id="IPR029068">
    <property type="entry name" value="Glyas_Bleomycin-R_OHBP_Dase"/>
</dbReference>
<organism evidence="2 3">
    <name type="scientific">Micromonospora lutea</name>
    <dbReference type="NCBI Taxonomy" id="419825"/>
    <lineage>
        <taxon>Bacteria</taxon>
        <taxon>Bacillati</taxon>
        <taxon>Actinomycetota</taxon>
        <taxon>Actinomycetes</taxon>
        <taxon>Micromonosporales</taxon>
        <taxon>Micromonosporaceae</taxon>
        <taxon>Micromonospora</taxon>
    </lineage>
</organism>
<reference evidence="2 3" key="1">
    <citation type="submission" date="2021-01" db="EMBL/GenBank/DDBJ databases">
        <title>Whole genome shotgun sequence of Verrucosispora lutea NBRC 106530.</title>
        <authorList>
            <person name="Komaki H."/>
            <person name="Tamura T."/>
        </authorList>
    </citation>
    <scope>NUCLEOTIDE SEQUENCE [LARGE SCALE GENOMIC DNA]</scope>
    <source>
        <strain evidence="2 3">NBRC 106530</strain>
    </source>
</reference>
<evidence type="ECO:0000259" key="1">
    <source>
        <dbReference type="PROSITE" id="PS51819"/>
    </source>
</evidence>
<dbReference type="PANTHER" id="PTHR36503:SF2">
    <property type="entry name" value="BLR2408 PROTEIN"/>
    <property type="match status" value="1"/>
</dbReference>
<dbReference type="RefSeq" id="WP_204001941.1">
    <property type="nucleotide sequence ID" value="NZ_BOPB01000025.1"/>
</dbReference>
<dbReference type="Gene3D" id="3.10.180.10">
    <property type="entry name" value="2,3-Dihydroxybiphenyl 1,2-Dioxygenase, domain 1"/>
    <property type="match status" value="1"/>
</dbReference>
<dbReference type="Pfam" id="PF00903">
    <property type="entry name" value="Glyoxalase"/>
    <property type="match status" value="1"/>
</dbReference>
<dbReference type="SUPFAM" id="SSF54593">
    <property type="entry name" value="Glyoxalase/Bleomycin resistance protein/Dihydroxybiphenyl dioxygenase"/>
    <property type="match status" value="1"/>
</dbReference>